<dbReference type="EMBL" id="CAACVG010006891">
    <property type="protein sequence ID" value="VEN42359.1"/>
    <property type="molecule type" value="Genomic_DNA"/>
</dbReference>
<dbReference type="Gene3D" id="3.30.160.60">
    <property type="entry name" value="Classic Zinc Finger"/>
    <property type="match status" value="5"/>
</dbReference>
<dbReference type="InterPro" id="IPR036236">
    <property type="entry name" value="Znf_C2H2_sf"/>
</dbReference>
<dbReference type="GO" id="GO:0008270">
    <property type="term" value="F:zinc ion binding"/>
    <property type="evidence" value="ECO:0007669"/>
    <property type="project" value="UniProtKB-KW"/>
</dbReference>
<sequence>MDCCALCKNKLQTKKYDLKTATTFHSTTSLIDLIERIIGSRYSLLPTVCEQCFLILNEYEELNTRLINLSSLVKYYVENKNICLDRVVISLCETENIYSIEEKYPTPSVINSPKAGILSNLNHISNMENLIENQNHTDDIQKYDLMTSSVNSDDKINEKSFICEVCGQTFEKKRLLTNHMKIHSFARSLFLCNYCDKSFTQKVSLLRHLPIHTGEKPYQCEVCGKRFIHHTSFKVHKLSHTGVKAYKCTYCEQSLSSSSHLKRHLRIHTGEKRYACDVCGKQFAEHYNLVAHKKLHTVGAKPRLNTKNKLKFSCSNCRETFSNKTCLEDHTRSFHLSSTMINC</sequence>
<dbReference type="OrthoDB" id="6077919at2759"/>
<dbReference type="GO" id="GO:0000981">
    <property type="term" value="F:DNA-binding transcription factor activity, RNA polymerase II-specific"/>
    <property type="evidence" value="ECO:0007669"/>
    <property type="project" value="TreeGrafter"/>
</dbReference>
<dbReference type="PROSITE" id="PS00028">
    <property type="entry name" value="ZINC_FINGER_C2H2_1"/>
    <property type="match status" value="6"/>
</dbReference>
<dbReference type="FunFam" id="3.30.160.60:FF:000446">
    <property type="entry name" value="Zinc finger protein"/>
    <property type="match status" value="1"/>
</dbReference>
<comment type="similarity">
    <text evidence="6">Belongs to the snail C2H2-type zinc-finger protein family.</text>
</comment>
<feature type="domain" description="C2H2-type" evidence="8">
    <location>
        <begin position="274"/>
        <end position="297"/>
    </location>
</feature>
<reference evidence="9 10" key="1">
    <citation type="submission" date="2019-01" db="EMBL/GenBank/DDBJ databases">
        <authorList>
            <person name="Sayadi A."/>
        </authorList>
    </citation>
    <scope>NUCLEOTIDE SEQUENCE [LARGE SCALE GENOMIC DNA]</scope>
</reference>
<accession>A0A653C5H4</accession>
<keyword evidence="10" id="KW-1185">Reference proteome</keyword>
<feature type="domain" description="C2H2-type" evidence="8">
    <location>
        <begin position="218"/>
        <end position="245"/>
    </location>
</feature>
<feature type="domain" description="C2H2-type" evidence="8">
    <location>
        <begin position="161"/>
        <end position="188"/>
    </location>
</feature>
<evidence type="ECO:0000259" key="8">
    <source>
        <dbReference type="PROSITE" id="PS50157"/>
    </source>
</evidence>
<keyword evidence="1" id="KW-0479">Metal-binding</keyword>
<keyword evidence="5" id="KW-0539">Nucleus</keyword>
<evidence type="ECO:0000256" key="2">
    <source>
        <dbReference type="ARBA" id="ARBA00022737"/>
    </source>
</evidence>
<evidence type="ECO:0000256" key="4">
    <source>
        <dbReference type="ARBA" id="ARBA00022833"/>
    </source>
</evidence>
<feature type="domain" description="C2H2-type" evidence="8">
    <location>
        <begin position="312"/>
        <end position="340"/>
    </location>
</feature>
<evidence type="ECO:0000256" key="3">
    <source>
        <dbReference type="ARBA" id="ARBA00022771"/>
    </source>
</evidence>
<dbReference type="InterPro" id="IPR013087">
    <property type="entry name" value="Znf_C2H2_type"/>
</dbReference>
<evidence type="ECO:0000256" key="5">
    <source>
        <dbReference type="ARBA" id="ARBA00023242"/>
    </source>
</evidence>
<organism evidence="9 10">
    <name type="scientific">Callosobruchus maculatus</name>
    <name type="common">Southern cowpea weevil</name>
    <name type="synonym">Pulse bruchid</name>
    <dbReference type="NCBI Taxonomy" id="64391"/>
    <lineage>
        <taxon>Eukaryota</taxon>
        <taxon>Metazoa</taxon>
        <taxon>Ecdysozoa</taxon>
        <taxon>Arthropoda</taxon>
        <taxon>Hexapoda</taxon>
        <taxon>Insecta</taxon>
        <taxon>Pterygota</taxon>
        <taxon>Neoptera</taxon>
        <taxon>Endopterygota</taxon>
        <taxon>Coleoptera</taxon>
        <taxon>Polyphaga</taxon>
        <taxon>Cucujiformia</taxon>
        <taxon>Chrysomeloidea</taxon>
        <taxon>Chrysomelidae</taxon>
        <taxon>Bruchinae</taxon>
        <taxon>Bruchini</taxon>
        <taxon>Callosobruchus</taxon>
    </lineage>
</organism>
<keyword evidence="3 7" id="KW-0863">Zinc-finger</keyword>
<evidence type="ECO:0000313" key="9">
    <source>
        <dbReference type="EMBL" id="VEN42359.1"/>
    </source>
</evidence>
<dbReference type="Pfam" id="PF00096">
    <property type="entry name" value="zf-C2H2"/>
    <property type="match status" value="6"/>
</dbReference>
<proteinExistence type="inferred from homology"/>
<dbReference type="GO" id="GO:0003682">
    <property type="term" value="F:chromatin binding"/>
    <property type="evidence" value="ECO:0007669"/>
    <property type="project" value="UniProtKB-ARBA"/>
</dbReference>
<dbReference type="PANTHER" id="PTHR24388:SF104">
    <property type="entry name" value="AT-RICH BINDING PROTEIN-RELATED"/>
    <property type="match status" value="1"/>
</dbReference>
<dbReference type="SUPFAM" id="SSF57667">
    <property type="entry name" value="beta-beta-alpha zinc fingers"/>
    <property type="match status" value="3"/>
</dbReference>
<protein>
    <recommendedName>
        <fullName evidence="8">C2H2-type domain-containing protein</fullName>
    </recommendedName>
</protein>
<dbReference type="PANTHER" id="PTHR24388">
    <property type="entry name" value="ZINC FINGER PROTEIN"/>
    <property type="match status" value="1"/>
</dbReference>
<dbReference type="PROSITE" id="PS50157">
    <property type="entry name" value="ZINC_FINGER_C2H2_2"/>
    <property type="match status" value="6"/>
</dbReference>
<dbReference type="InterPro" id="IPR050527">
    <property type="entry name" value="Snail/Krueppel_Znf"/>
</dbReference>
<dbReference type="Proteomes" id="UP000410492">
    <property type="component" value="Unassembled WGS sequence"/>
</dbReference>
<name>A0A653C5H4_CALMS</name>
<gene>
    <name evidence="9" type="ORF">CALMAC_LOCUS5873</name>
</gene>
<evidence type="ECO:0000256" key="7">
    <source>
        <dbReference type="PROSITE-ProRule" id="PRU00042"/>
    </source>
</evidence>
<dbReference type="GO" id="GO:0000978">
    <property type="term" value="F:RNA polymerase II cis-regulatory region sequence-specific DNA binding"/>
    <property type="evidence" value="ECO:0007669"/>
    <property type="project" value="TreeGrafter"/>
</dbReference>
<dbReference type="GO" id="GO:0005634">
    <property type="term" value="C:nucleus"/>
    <property type="evidence" value="ECO:0007669"/>
    <property type="project" value="UniProtKB-ARBA"/>
</dbReference>
<dbReference type="GO" id="GO:0040029">
    <property type="term" value="P:epigenetic regulation of gene expression"/>
    <property type="evidence" value="ECO:0007669"/>
    <property type="project" value="UniProtKB-ARBA"/>
</dbReference>
<keyword evidence="4" id="KW-0862">Zinc</keyword>
<evidence type="ECO:0000256" key="1">
    <source>
        <dbReference type="ARBA" id="ARBA00022723"/>
    </source>
</evidence>
<dbReference type="FunFam" id="3.30.160.60:FF:002343">
    <property type="entry name" value="Zinc finger protein 33A"/>
    <property type="match status" value="1"/>
</dbReference>
<keyword evidence="2" id="KW-0677">Repeat</keyword>
<dbReference type="GO" id="GO:0000785">
    <property type="term" value="C:chromatin"/>
    <property type="evidence" value="ECO:0007669"/>
    <property type="project" value="UniProtKB-ARBA"/>
</dbReference>
<feature type="domain" description="C2H2-type" evidence="8">
    <location>
        <begin position="190"/>
        <end position="217"/>
    </location>
</feature>
<feature type="domain" description="C2H2-type" evidence="8">
    <location>
        <begin position="246"/>
        <end position="273"/>
    </location>
</feature>
<dbReference type="AlphaFoldDB" id="A0A653C5H4"/>
<evidence type="ECO:0000313" key="10">
    <source>
        <dbReference type="Proteomes" id="UP000410492"/>
    </source>
</evidence>
<dbReference type="FunFam" id="3.30.160.60:FF:000110">
    <property type="entry name" value="Zinc finger protein-like"/>
    <property type="match status" value="1"/>
</dbReference>
<dbReference type="SMART" id="SM00355">
    <property type="entry name" value="ZnF_C2H2"/>
    <property type="match status" value="6"/>
</dbReference>
<evidence type="ECO:0000256" key="6">
    <source>
        <dbReference type="ARBA" id="ARBA00037948"/>
    </source>
</evidence>
<dbReference type="FunFam" id="3.30.160.60:FF:000690">
    <property type="entry name" value="Zinc finger protein 354C"/>
    <property type="match status" value="1"/>
</dbReference>
<dbReference type="FunFam" id="3.30.160.60:FF:001963">
    <property type="entry name" value="Replication initiator 1"/>
    <property type="match status" value="1"/>
</dbReference>